<evidence type="ECO:0000256" key="3">
    <source>
        <dbReference type="ARBA" id="ARBA00011738"/>
    </source>
</evidence>
<dbReference type="SMART" id="SM00934">
    <property type="entry name" value="OMPdecase"/>
    <property type="match status" value="1"/>
</dbReference>
<feature type="active site" description="For OMPdecase activity" evidence="10">
    <location>
        <position position="67"/>
    </location>
</feature>
<feature type="active site" description="For OMPdecase activity" evidence="10">
    <location>
        <position position="70"/>
    </location>
</feature>
<feature type="binding site" evidence="9 11">
    <location>
        <position position="186"/>
    </location>
    <ligand>
        <name>substrate</name>
    </ligand>
</feature>
<evidence type="ECO:0000313" key="15">
    <source>
        <dbReference type="EMBL" id="NVO99036.1"/>
    </source>
</evidence>
<dbReference type="GO" id="GO:0005829">
    <property type="term" value="C:cytosol"/>
    <property type="evidence" value="ECO:0007669"/>
    <property type="project" value="TreeGrafter"/>
</dbReference>
<dbReference type="InterPro" id="IPR014732">
    <property type="entry name" value="OMPdecase"/>
</dbReference>
<dbReference type="UniPathway" id="UPA00070">
    <property type="reaction ID" value="UER00120"/>
</dbReference>
<dbReference type="SUPFAM" id="SSF51366">
    <property type="entry name" value="Ribulose-phoshate binding barrel"/>
    <property type="match status" value="1"/>
</dbReference>
<feature type="active site" description="Proton donor" evidence="9">
    <location>
        <position position="67"/>
    </location>
</feature>
<evidence type="ECO:0000256" key="1">
    <source>
        <dbReference type="ARBA" id="ARBA00002356"/>
    </source>
</evidence>
<evidence type="ECO:0000256" key="2">
    <source>
        <dbReference type="ARBA" id="ARBA00004861"/>
    </source>
</evidence>
<comment type="function">
    <text evidence="1 9">Catalyzes the decarboxylation of orotidine 5'-monophosphate (OMP) to uridine 5'-monophosphate (UMP).</text>
</comment>
<dbReference type="RefSeq" id="WP_065170334.1">
    <property type="nucleotide sequence ID" value="NZ_AP026780.1"/>
</dbReference>
<dbReference type="Gene3D" id="3.20.20.70">
    <property type="entry name" value="Aldolase class I"/>
    <property type="match status" value="1"/>
</dbReference>
<dbReference type="GeneID" id="93398082"/>
<evidence type="ECO:0000256" key="12">
    <source>
        <dbReference type="RuleBase" id="RU000512"/>
    </source>
</evidence>
<evidence type="ECO:0000256" key="10">
    <source>
        <dbReference type="PIRSR" id="PIRSR614732-1"/>
    </source>
</evidence>
<comment type="caution">
    <text evidence="15">The sequence shown here is derived from an EMBL/GenBank/DDBJ whole genome shotgun (WGS) entry which is preliminary data.</text>
</comment>
<evidence type="ECO:0000256" key="8">
    <source>
        <dbReference type="ARBA" id="ARBA00061012"/>
    </source>
</evidence>
<feature type="binding site" evidence="9 11">
    <location>
        <position position="38"/>
    </location>
    <ligand>
        <name>substrate</name>
    </ligand>
</feature>
<evidence type="ECO:0000256" key="7">
    <source>
        <dbReference type="ARBA" id="ARBA00049157"/>
    </source>
</evidence>
<evidence type="ECO:0000313" key="14">
    <source>
        <dbReference type="EMBL" id="KAB1179420.1"/>
    </source>
</evidence>
<feature type="binding site" evidence="9 11">
    <location>
        <position position="195"/>
    </location>
    <ligand>
        <name>substrate</name>
    </ligand>
</feature>
<name>A0A1X9U1S5_PHODD</name>
<dbReference type="InterPro" id="IPR011060">
    <property type="entry name" value="RibuloseP-bd_barrel"/>
</dbReference>
<accession>A0A1X9U1S5</accession>
<feature type="binding site" evidence="9 11">
    <location>
        <position position="216"/>
    </location>
    <ligand>
        <name>substrate</name>
    </ligand>
</feature>
<dbReference type="AlphaFoldDB" id="A0A1X9U1S5"/>
<comment type="pathway">
    <text evidence="2 9 12">Pyrimidine metabolism; UMP biosynthesis via de novo pathway; UMP from orotate: step 2/2.</text>
</comment>
<dbReference type="GO" id="GO:0004590">
    <property type="term" value="F:orotidine-5'-phosphate decarboxylase activity"/>
    <property type="evidence" value="ECO:0007669"/>
    <property type="project" value="UniProtKB-UniRule"/>
</dbReference>
<comment type="catalytic activity">
    <reaction evidence="7 9 12">
        <text>orotidine 5'-phosphate + H(+) = UMP + CO2</text>
        <dbReference type="Rhea" id="RHEA:11596"/>
        <dbReference type="ChEBI" id="CHEBI:15378"/>
        <dbReference type="ChEBI" id="CHEBI:16526"/>
        <dbReference type="ChEBI" id="CHEBI:57538"/>
        <dbReference type="ChEBI" id="CHEBI:57865"/>
        <dbReference type="EC" id="4.1.1.23"/>
    </reaction>
</comment>
<dbReference type="GO" id="GO:0006207">
    <property type="term" value="P:'de novo' pyrimidine nucleobase biosynthetic process"/>
    <property type="evidence" value="ECO:0007669"/>
    <property type="project" value="InterPro"/>
</dbReference>
<reference evidence="15 17" key="2">
    <citation type="submission" date="2020-06" db="EMBL/GenBank/DDBJ databases">
        <title>Photobacterium damselae subsp. damselae comparative genomics.</title>
        <authorList>
            <person name="Osorio C.R."/>
        </authorList>
    </citation>
    <scope>NUCLEOTIDE SEQUENCE [LARGE SCALE GENOMIC DNA]</scope>
    <source>
        <strain evidence="15 17">TW250/03</strain>
    </source>
</reference>
<dbReference type="PANTHER" id="PTHR32119">
    <property type="entry name" value="OROTIDINE 5'-PHOSPHATE DECARBOXYLASE"/>
    <property type="match status" value="1"/>
</dbReference>
<dbReference type="CDD" id="cd04725">
    <property type="entry name" value="OMP_decarboxylase_like"/>
    <property type="match status" value="1"/>
</dbReference>
<evidence type="ECO:0000256" key="4">
    <source>
        <dbReference type="ARBA" id="ARBA00022793"/>
    </source>
</evidence>
<feature type="binding site" evidence="9 11">
    <location>
        <position position="215"/>
    </location>
    <ligand>
        <name>substrate</name>
    </ligand>
</feature>
<feature type="binding site" evidence="9">
    <location>
        <begin position="65"/>
        <end position="74"/>
    </location>
    <ligand>
        <name>substrate</name>
    </ligand>
</feature>
<dbReference type="Proteomes" id="UP000480943">
    <property type="component" value="Unassembled WGS sequence"/>
</dbReference>
<dbReference type="NCBIfam" id="NF001273">
    <property type="entry name" value="PRK00230.1"/>
    <property type="match status" value="1"/>
</dbReference>
<dbReference type="InterPro" id="IPR018089">
    <property type="entry name" value="OMPdecase_AS"/>
</dbReference>
<feature type="active site" description="For OMPdecase activity" evidence="10">
    <location>
        <position position="65"/>
    </location>
</feature>
<dbReference type="HAMAP" id="MF_01200_B">
    <property type="entry name" value="OMPdecase_type1_B"/>
    <property type="match status" value="1"/>
</dbReference>
<evidence type="ECO:0000313" key="16">
    <source>
        <dbReference type="Proteomes" id="UP000480943"/>
    </source>
</evidence>
<dbReference type="InterPro" id="IPR047596">
    <property type="entry name" value="OMPdecase_bac"/>
</dbReference>
<dbReference type="EMBL" id="JABXOR010000145">
    <property type="protein sequence ID" value="NVO99036.1"/>
    <property type="molecule type" value="Genomic_DNA"/>
</dbReference>
<proteinExistence type="inferred from homology"/>
<evidence type="ECO:0000256" key="5">
    <source>
        <dbReference type="ARBA" id="ARBA00022975"/>
    </source>
</evidence>
<feature type="binding site" evidence="9 11">
    <location>
        <position position="16"/>
    </location>
    <ligand>
        <name>substrate</name>
    </ligand>
</feature>
<dbReference type="GO" id="GO:0044205">
    <property type="term" value="P:'de novo' UMP biosynthetic process"/>
    <property type="evidence" value="ECO:0007669"/>
    <property type="project" value="UniProtKB-UniRule"/>
</dbReference>
<evidence type="ECO:0000256" key="6">
    <source>
        <dbReference type="ARBA" id="ARBA00023239"/>
    </source>
</evidence>
<dbReference type="PANTHER" id="PTHR32119:SF2">
    <property type="entry name" value="OROTIDINE 5'-PHOSPHATE DECARBOXYLASE"/>
    <property type="match status" value="1"/>
</dbReference>
<dbReference type="InterPro" id="IPR013785">
    <property type="entry name" value="Aldolase_TIM"/>
</dbReference>
<reference evidence="14 16" key="1">
    <citation type="submission" date="2019-09" db="EMBL/GenBank/DDBJ databases">
        <title>Photobacterium damselae subsp. damselae CDC-2227-81, a human clinical isolate.</title>
        <authorList>
            <person name="Osorio C.R."/>
        </authorList>
    </citation>
    <scope>NUCLEOTIDE SEQUENCE [LARGE SCALE GENOMIC DNA]</scope>
    <source>
        <strain evidence="14 16">CDC-2227-81</strain>
    </source>
</reference>
<feature type="domain" description="Orotidine 5'-phosphate decarboxylase" evidence="13">
    <location>
        <begin position="10"/>
        <end position="231"/>
    </location>
</feature>
<dbReference type="KEGG" id="pds:CAY62_08195"/>
<dbReference type="Proteomes" id="UP000533429">
    <property type="component" value="Unassembled WGS sequence"/>
</dbReference>
<keyword evidence="5 9" id="KW-0665">Pyrimidine biosynthesis</keyword>
<dbReference type="EMBL" id="VZUQ01000071">
    <property type="protein sequence ID" value="KAB1179420.1"/>
    <property type="molecule type" value="Genomic_DNA"/>
</dbReference>
<feature type="binding site" evidence="9 11">
    <location>
        <position position="125"/>
    </location>
    <ligand>
        <name>substrate</name>
    </ligand>
</feature>
<organism evidence="15 17">
    <name type="scientific">Photobacterium damselae subsp. damselae</name>
    <name type="common">Listonella damsela</name>
    <dbReference type="NCBI Taxonomy" id="85581"/>
    <lineage>
        <taxon>Bacteria</taxon>
        <taxon>Pseudomonadati</taxon>
        <taxon>Pseudomonadota</taxon>
        <taxon>Gammaproteobacteria</taxon>
        <taxon>Vibrionales</taxon>
        <taxon>Vibrionaceae</taxon>
        <taxon>Photobacterium</taxon>
    </lineage>
</organism>
<gene>
    <name evidence="9 15" type="primary">pyrF</name>
    <name evidence="14" type="ORF">F6450_13720</name>
    <name evidence="15" type="ORF">HWA77_02290</name>
</gene>
<evidence type="ECO:0000256" key="9">
    <source>
        <dbReference type="HAMAP-Rule" id="MF_01200"/>
    </source>
</evidence>
<evidence type="ECO:0000256" key="11">
    <source>
        <dbReference type="PIRSR" id="PIRSR614732-2"/>
    </source>
</evidence>
<keyword evidence="6 9" id="KW-0456">Lyase</keyword>
<comment type="subunit">
    <text evidence="3 9">Homodimer.</text>
</comment>
<comment type="similarity">
    <text evidence="8 9">Belongs to the OMP decarboxylase family. Type 1 subfamily.</text>
</comment>
<sequence length="239" mass="25684">MLDTQLMDPKVIVALDYDNQNDALAFVDRIEPGSCRLKVGKEMFTFYGPDFVRKLHDRGHSVFLDLKFHDIPNTCSKAVKAAAELGVWMVNVHASGGERMMTASREILEPYGKDRPLLIGVTVLTSMESSDLAGIGISRSPQEQVMNLATLTKNSGLDGVVCSAQEASLLKSNLGQEFKLVTPGIRPAGSAAGDQRRVMTPVEAIAAGSDYLVIGRPITQAENPAQVLADINATLAGVK</sequence>
<evidence type="ECO:0000259" key="13">
    <source>
        <dbReference type="SMART" id="SM00934"/>
    </source>
</evidence>
<dbReference type="NCBIfam" id="TIGR01740">
    <property type="entry name" value="pyrF"/>
    <property type="match status" value="1"/>
</dbReference>
<evidence type="ECO:0000313" key="17">
    <source>
        <dbReference type="Proteomes" id="UP000533429"/>
    </source>
</evidence>
<dbReference type="InterPro" id="IPR001754">
    <property type="entry name" value="OMPdeCOase_dom"/>
</dbReference>
<dbReference type="FunFam" id="3.20.20.70:FF:000015">
    <property type="entry name" value="Orotidine 5'-phosphate decarboxylase"/>
    <property type="match status" value="1"/>
</dbReference>
<dbReference type="Pfam" id="PF00215">
    <property type="entry name" value="OMPdecase"/>
    <property type="match status" value="1"/>
</dbReference>
<keyword evidence="4 9" id="KW-0210">Decarboxylase</keyword>
<dbReference type="PROSITE" id="PS00156">
    <property type="entry name" value="OMPDECASE"/>
    <property type="match status" value="1"/>
</dbReference>
<dbReference type="EC" id="4.1.1.23" evidence="9"/>
<protein>
    <recommendedName>
        <fullName evidence="9">Orotidine 5'-phosphate decarboxylase</fullName>
        <ecNumber evidence="9">4.1.1.23</ecNumber>
    </recommendedName>
    <alternativeName>
        <fullName evidence="9">OMP decarboxylase</fullName>
        <shortName evidence="9">OMPDCase</shortName>
        <shortName evidence="9">OMPdecase</shortName>
    </alternativeName>
</protein>